<dbReference type="AlphaFoldDB" id="A0A0F9K4W9"/>
<reference evidence="1" key="1">
    <citation type="journal article" date="2015" name="Nature">
        <title>Complex archaea that bridge the gap between prokaryotes and eukaryotes.</title>
        <authorList>
            <person name="Spang A."/>
            <person name="Saw J.H."/>
            <person name="Jorgensen S.L."/>
            <person name="Zaremba-Niedzwiedzka K."/>
            <person name="Martijn J."/>
            <person name="Lind A.E."/>
            <person name="van Eijk R."/>
            <person name="Schleper C."/>
            <person name="Guy L."/>
            <person name="Ettema T.J."/>
        </authorList>
    </citation>
    <scope>NUCLEOTIDE SEQUENCE</scope>
</reference>
<sequence length="98" mass="10839">MNLPTITWEEVGPVKGQAVQVKLRSQLGLLPNDWPTKSVKVHRPCSLHQLHPDVEWEGCTCYTAYVAVDKGCNELTDHETAILAARAGIGFISGKEKR</sequence>
<gene>
    <name evidence="1" type="ORF">LCGC14_1679230</name>
</gene>
<dbReference type="EMBL" id="LAZR01014528">
    <property type="protein sequence ID" value="KKM17088.1"/>
    <property type="molecule type" value="Genomic_DNA"/>
</dbReference>
<accession>A0A0F9K4W9</accession>
<organism evidence="1">
    <name type="scientific">marine sediment metagenome</name>
    <dbReference type="NCBI Taxonomy" id="412755"/>
    <lineage>
        <taxon>unclassified sequences</taxon>
        <taxon>metagenomes</taxon>
        <taxon>ecological metagenomes</taxon>
    </lineage>
</organism>
<comment type="caution">
    <text evidence="1">The sequence shown here is derived from an EMBL/GenBank/DDBJ whole genome shotgun (WGS) entry which is preliminary data.</text>
</comment>
<proteinExistence type="predicted"/>
<evidence type="ECO:0000313" key="1">
    <source>
        <dbReference type="EMBL" id="KKM17088.1"/>
    </source>
</evidence>
<protein>
    <submittedName>
        <fullName evidence="1">Uncharacterized protein</fullName>
    </submittedName>
</protein>
<name>A0A0F9K4W9_9ZZZZ</name>